<keyword evidence="5 14" id="KW-1003">Cell membrane</keyword>
<protein>
    <recommendedName>
        <fullName evidence="4 14">Protoporphyrinogen IX oxidase</fullName>
        <shortName evidence="14">PPO</shortName>
        <ecNumber evidence="14 15">1.3.99.-</ecNumber>
    </recommendedName>
</protein>
<evidence type="ECO:0000313" key="17">
    <source>
        <dbReference type="Proteomes" id="UP000664073"/>
    </source>
</evidence>
<evidence type="ECO:0000256" key="13">
    <source>
        <dbReference type="ARBA" id="ARBA00048390"/>
    </source>
</evidence>
<feature type="binding site" description="axial binding residue" evidence="14">
    <location>
        <position position="17"/>
    </location>
    <ligand>
        <name>heme</name>
        <dbReference type="ChEBI" id="CHEBI:30413"/>
    </ligand>
    <ligandPart>
        <name>Fe</name>
        <dbReference type="ChEBI" id="CHEBI:18248"/>
    </ligandPart>
</feature>
<evidence type="ECO:0000256" key="8">
    <source>
        <dbReference type="ARBA" id="ARBA00022723"/>
    </source>
</evidence>
<keyword evidence="10 14" id="KW-0560">Oxidoreductase</keyword>
<evidence type="ECO:0000256" key="14">
    <source>
        <dbReference type="HAMAP-Rule" id="MF_02239"/>
    </source>
</evidence>
<comment type="similarity">
    <text evidence="3 14 15">Belongs to the HemJ family.</text>
</comment>
<dbReference type="GO" id="GO:0005886">
    <property type="term" value="C:plasma membrane"/>
    <property type="evidence" value="ECO:0007669"/>
    <property type="project" value="UniProtKB-SubCell"/>
</dbReference>
<comment type="pathway">
    <text evidence="2 14 15">Porphyrin-containing compound metabolism; protoporphyrin-IX biosynthesis; protoporphyrin-IX from protoporphyrinogen-IX: step 1/1.</text>
</comment>
<accession>A0A939HMM1</accession>
<comment type="subcellular location">
    <subcellularLocation>
        <location evidence="1 14">Cell membrane</location>
        <topology evidence="1 14">Multi-pass membrane protein</topology>
    </subcellularLocation>
</comment>
<comment type="function">
    <text evidence="14 15">Catalyzes the oxidation of protoporphyrinogen IX to protoporphyrin IX.</text>
</comment>
<dbReference type="AlphaFoldDB" id="A0A939HMM1"/>
<dbReference type="Pfam" id="PF03653">
    <property type="entry name" value="UPF0093"/>
    <property type="match status" value="1"/>
</dbReference>
<evidence type="ECO:0000256" key="1">
    <source>
        <dbReference type="ARBA" id="ARBA00004651"/>
    </source>
</evidence>
<dbReference type="GO" id="GO:0046872">
    <property type="term" value="F:metal ion binding"/>
    <property type="evidence" value="ECO:0007669"/>
    <property type="project" value="UniProtKB-UniRule"/>
</dbReference>
<dbReference type="PANTHER" id="PTHR40255:SF1">
    <property type="entry name" value="PROTOPORPHYRINOGEN IX OXIDASE"/>
    <property type="match status" value="1"/>
</dbReference>
<comment type="catalytic activity">
    <reaction evidence="13 14 15">
        <text>protoporphyrinogen IX + 3 A = protoporphyrin IX + 3 AH2</text>
        <dbReference type="Rhea" id="RHEA:62000"/>
        <dbReference type="ChEBI" id="CHEBI:13193"/>
        <dbReference type="ChEBI" id="CHEBI:17499"/>
        <dbReference type="ChEBI" id="CHEBI:57306"/>
        <dbReference type="ChEBI" id="CHEBI:57307"/>
    </reaction>
</comment>
<reference evidence="16" key="1">
    <citation type="submission" date="2021-03" db="EMBL/GenBank/DDBJ databases">
        <title>The complete genome sequence of Acetobacter sp. TBRC 12339.</title>
        <authorList>
            <person name="Charoenyingcharoen P."/>
            <person name="Yukphan P."/>
        </authorList>
    </citation>
    <scope>NUCLEOTIDE SEQUENCE</scope>
    <source>
        <strain evidence="16">TBRC 12339</strain>
    </source>
</reference>
<keyword evidence="12 14" id="KW-0472">Membrane</keyword>
<evidence type="ECO:0000256" key="2">
    <source>
        <dbReference type="ARBA" id="ARBA00005073"/>
    </source>
</evidence>
<proteinExistence type="inferred from homology"/>
<organism evidence="16 17">
    <name type="scientific">Acetobacter garciniae</name>
    <dbReference type="NCBI Taxonomy" id="2817435"/>
    <lineage>
        <taxon>Bacteria</taxon>
        <taxon>Pseudomonadati</taxon>
        <taxon>Pseudomonadota</taxon>
        <taxon>Alphaproteobacteria</taxon>
        <taxon>Acetobacterales</taxon>
        <taxon>Acetobacteraceae</taxon>
        <taxon>Acetobacter</taxon>
    </lineage>
</organism>
<dbReference type="EC" id="1.3.99.-" evidence="14 15"/>
<gene>
    <name evidence="16" type="primary">hemJ</name>
    <name evidence="16" type="ORF">J2D77_04445</name>
</gene>
<keyword evidence="9 14" id="KW-1133">Transmembrane helix</keyword>
<evidence type="ECO:0000256" key="11">
    <source>
        <dbReference type="ARBA" id="ARBA00023004"/>
    </source>
</evidence>
<evidence type="ECO:0000256" key="10">
    <source>
        <dbReference type="ARBA" id="ARBA00023002"/>
    </source>
</evidence>
<dbReference type="HAMAP" id="MF_02239">
    <property type="entry name" value="HemJ"/>
    <property type="match status" value="1"/>
</dbReference>
<evidence type="ECO:0000256" key="15">
    <source>
        <dbReference type="PIRNR" id="PIRNR004638"/>
    </source>
</evidence>
<feature type="transmembrane region" description="Helical" evidence="14">
    <location>
        <begin position="12"/>
        <end position="31"/>
    </location>
</feature>
<dbReference type="GO" id="GO:0070818">
    <property type="term" value="F:protoporphyrinogen oxidase activity"/>
    <property type="evidence" value="ECO:0007669"/>
    <property type="project" value="UniProtKB-UniRule"/>
</dbReference>
<feature type="transmembrane region" description="Helical" evidence="14">
    <location>
        <begin position="129"/>
        <end position="147"/>
    </location>
</feature>
<feature type="transmembrane region" description="Helical" evidence="14">
    <location>
        <begin position="58"/>
        <end position="79"/>
    </location>
</feature>
<name>A0A939HMM1_9PROT</name>
<evidence type="ECO:0000313" key="16">
    <source>
        <dbReference type="EMBL" id="MBO1324408.1"/>
    </source>
</evidence>
<evidence type="ECO:0000256" key="9">
    <source>
        <dbReference type="ARBA" id="ARBA00022989"/>
    </source>
</evidence>
<evidence type="ECO:0000256" key="5">
    <source>
        <dbReference type="ARBA" id="ARBA00022475"/>
    </source>
</evidence>
<dbReference type="GO" id="GO:0006782">
    <property type="term" value="P:protoporphyrinogen IX biosynthetic process"/>
    <property type="evidence" value="ECO:0007669"/>
    <property type="project" value="UniProtKB-UniRule"/>
</dbReference>
<dbReference type="PANTHER" id="PTHR40255">
    <property type="entry name" value="UPF0093 MEMBRANE PROTEIN SLR1790"/>
    <property type="match status" value="1"/>
</dbReference>
<evidence type="ECO:0000256" key="3">
    <source>
        <dbReference type="ARBA" id="ARBA00006501"/>
    </source>
</evidence>
<keyword evidence="8 14" id="KW-0479">Metal-binding</keyword>
<dbReference type="Proteomes" id="UP000664073">
    <property type="component" value="Unassembled WGS sequence"/>
</dbReference>
<keyword evidence="6 14" id="KW-0349">Heme</keyword>
<evidence type="ECO:0000256" key="12">
    <source>
        <dbReference type="ARBA" id="ARBA00023136"/>
    </source>
</evidence>
<keyword evidence="17" id="KW-1185">Reference proteome</keyword>
<comment type="cofactor">
    <cofactor evidence="14 15">
        <name>heme b</name>
        <dbReference type="ChEBI" id="CHEBI:60344"/>
    </cofactor>
    <text evidence="14 15">Binds 1 heme b (iron(II)-protoporphyrin IX) group per subunit.</text>
</comment>
<dbReference type="RefSeq" id="WP_207845111.1">
    <property type="nucleotide sequence ID" value="NZ_JAFVMH010000002.1"/>
</dbReference>
<evidence type="ECO:0000256" key="7">
    <source>
        <dbReference type="ARBA" id="ARBA00022692"/>
    </source>
</evidence>
<dbReference type="NCBIfam" id="TIGR00701">
    <property type="entry name" value="protoporphyrinogen oxidase HemJ"/>
    <property type="match status" value="1"/>
</dbReference>
<feature type="transmembrane region" description="Helical" evidence="14">
    <location>
        <begin position="91"/>
        <end position="108"/>
    </location>
</feature>
<comment type="caution">
    <text evidence="16">The sequence shown here is derived from an EMBL/GenBank/DDBJ whole genome shotgun (WGS) entry which is preliminary data.</text>
</comment>
<keyword evidence="7 14" id="KW-0812">Transmembrane</keyword>
<evidence type="ECO:0000256" key="4">
    <source>
        <dbReference type="ARBA" id="ARBA00017504"/>
    </source>
</evidence>
<feature type="binding site" description="axial binding residue" evidence="14">
    <location>
        <position position="94"/>
    </location>
    <ligand>
        <name>heme</name>
        <dbReference type="ChEBI" id="CHEBI:30413"/>
    </ligand>
    <ligandPart>
        <name>Fe</name>
        <dbReference type="ChEBI" id="CHEBI:18248"/>
    </ligandPart>
</feature>
<sequence>MVIDALLPWTRWLVAFHVMSVMAWMAGLFYLPRLFVYHCQVQPGTAESERFKTMERRLLRAITTPAMCASFLFGTLLVLTPGAVDWQAGWWHLKLASVVLMAGFNGLCARWRREFARDDNRHSEKFYRIANEIPTVLMMVIVIMVIVRPF</sequence>
<dbReference type="InterPro" id="IPR005265">
    <property type="entry name" value="HemJ-like"/>
</dbReference>
<comment type="subunit">
    <text evidence="14">Homodimer.</text>
</comment>
<dbReference type="PIRSF" id="PIRSF004638">
    <property type="entry name" value="UCP004638"/>
    <property type="match status" value="1"/>
</dbReference>
<dbReference type="EMBL" id="JAFVMH010000002">
    <property type="protein sequence ID" value="MBO1324408.1"/>
    <property type="molecule type" value="Genomic_DNA"/>
</dbReference>
<keyword evidence="11 14" id="KW-0408">Iron</keyword>
<evidence type="ECO:0000256" key="6">
    <source>
        <dbReference type="ARBA" id="ARBA00022617"/>
    </source>
</evidence>